<protein>
    <submittedName>
        <fullName evidence="1">Nitrosoguanidine resistance protein</fullName>
    </submittedName>
</protein>
<dbReference type="EMBL" id="CP038486">
    <property type="protein sequence ID" value="QFZ27333.1"/>
    <property type="molecule type" value="Genomic_DNA"/>
</dbReference>
<evidence type="ECO:0000313" key="1">
    <source>
        <dbReference type="EMBL" id="QFZ27333.1"/>
    </source>
</evidence>
<gene>
    <name evidence="1" type="ORF">EJF14_30302</name>
</gene>
<dbReference type="Proteomes" id="UP000326582">
    <property type="component" value="Chromosome 3"/>
</dbReference>
<name>A0ACD0WIG0_CLALS</name>
<proteinExistence type="predicted"/>
<evidence type="ECO:0000313" key="2">
    <source>
        <dbReference type="Proteomes" id="UP000326582"/>
    </source>
</evidence>
<keyword evidence="2" id="KW-1185">Reference proteome</keyword>
<accession>A0ACD0WIG0</accession>
<organism evidence="1 2">
    <name type="scientific">Clavispora lusitaniae</name>
    <name type="common">Candida lusitaniae</name>
    <dbReference type="NCBI Taxonomy" id="36911"/>
    <lineage>
        <taxon>Eukaryota</taxon>
        <taxon>Fungi</taxon>
        <taxon>Dikarya</taxon>
        <taxon>Ascomycota</taxon>
        <taxon>Saccharomycotina</taxon>
        <taxon>Pichiomycetes</taxon>
        <taxon>Metschnikowiaceae</taxon>
        <taxon>Clavispora</taxon>
    </lineage>
</organism>
<sequence length="560" mass="63284">MQLSPHNKRQGSFSSDSKRNMSDTTKQSPTQGKEGIGHSDSHSNYSTADSLVGLEDAVSPDILSDEDPLSGHGNAREAGAQEMVTGGVKTPTTDWKKQKEAEEEPTFDIRKDAWPLILRLVRVNITLLTVFLGLLSIYWGALYKRENRVRNMPMLVVIEDESFVLTNGSRADAVLGPALQNLLEGSKQYGRFEKANLTALRLEAERTNTTVLGRTIHYVHHQKYWAALYVNATATQTVYDMLAKNTTAQPQYLISAVYESGRHYSALAQYVTKNLHTIGSNWLQFEAGKAYSNIIQYYLTEKERQALLKTIAQSIPIPLPNFNLVDERPSSSTAVLGPSELGLVYAQIFSFHQFNFSNDLHTSISTQLRFRHYLWYRVLFSQINHLVLSLVYGLMTLAFQVPVNPAYGHSGFLVLWMTMFLFISASGGLNEAGVTCILVWGSKALLAPWMIFNIVVNISPTFAPLVLSPGFYRYGYAMPMFNAYEALRVVFFNTWKGNLGRNYGILTAWIVVTNILLCYILKIVNDRRKKEIEARQLKREKTRRAKLLHRKKKEKETSAV</sequence>
<reference evidence="2" key="1">
    <citation type="journal article" date="2019" name="MBio">
        <title>Comparative genomics for the elucidation of multidrug resistance (MDR) in Candida lusitaniae.</title>
        <authorList>
            <person name="Kannan A."/>
            <person name="Asner S.A."/>
            <person name="Trachsel E."/>
            <person name="Kelly S."/>
            <person name="Parker J."/>
            <person name="Sanglard D."/>
        </authorList>
    </citation>
    <scope>NUCLEOTIDE SEQUENCE [LARGE SCALE GENOMIC DNA]</scope>
    <source>
        <strain evidence="2">P1</strain>
    </source>
</reference>